<evidence type="ECO:0000313" key="3">
    <source>
        <dbReference type="EMBL" id="GJD45346.1"/>
    </source>
</evidence>
<gene>
    <name evidence="3" type="ORF">AFCDBAGC_3217</name>
</gene>
<comment type="caution">
    <text evidence="3">The sequence shown here is derived from an EMBL/GenBank/DDBJ whole genome shotgun (WGS) entry which is preliminary data.</text>
</comment>
<reference evidence="3 4" key="1">
    <citation type="journal article" date="2021" name="Front. Microbiol.">
        <title>Comprehensive Comparative Genomics and Phenotyping of Methylobacterium Species.</title>
        <authorList>
            <person name="Alessa O."/>
            <person name="Ogura Y."/>
            <person name="Fujitani Y."/>
            <person name="Takami H."/>
            <person name="Hayashi T."/>
            <person name="Sahin N."/>
            <person name="Tani A."/>
        </authorList>
    </citation>
    <scope>NUCLEOTIDE SEQUENCE [LARGE SCALE GENOMIC DNA]</scope>
    <source>
        <strain evidence="3 4">DSM 23679</strain>
    </source>
</reference>
<feature type="region of interest" description="Disordered" evidence="1">
    <location>
        <begin position="25"/>
        <end position="113"/>
    </location>
</feature>
<dbReference type="EMBL" id="BPQG01000049">
    <property type="protein sequence ID" value="GJD45346.1"/>
    <property type="molecule type" value="Genomic_DNA"/>
</dbReference>
<name>A0ABQ4QJB6_9HYPH</name>
<keyword evidence="2" id="KW-0732">Signal</keyword>
<sequence>MSKVLTGLAASVFALVATAALAQNPDAPLKGRDTDPVLPPQNQTPPERVRPNADAPPNDSTLSDKLRQSDGVIKPPGNAAPGMVVEPPNPNAGSMPVIKPGELPGQKPGTEAK</sequence>
<protein>
    <recommendedName>
        <fullName evidence="5">Serine/threonine protein kinase</fullName>
    </recommendedName>
</protein>
<accession>A0ABQ4QJB6</accession>
<evidence type="ECO:0000256" key="1">
    <source>
        <dbReference type="SAM" id="MobiDB-lite"/>
    </source>
</evidence>
<dbReference type="Proteomes" id="UP001055117">
    <property type="component" value="Unassembled WGS sequence"/>
</dbReference>
<evidence type="ECO:0000256" key="2">
    <source>
        <dbReference type="SAM" id="SignalP"/>
    </source>
</evidence>
<keyword evidence="4" id="KW-1185">Reference proteome</keyword>
<feature type="signal peptide" evidence="2">
    <location>
        <begin position="1"/>
        <end position="22"/>
    </location>
</feature>
<organism evidence="3 4">
    <name type="scientific">Methylobacterium cerastii</name>
    <dbReference type="NCBI Taxonomy" id="932741"/>
    <lineage>
        <taxon>Bacteria</taxon>
        <taxon>Pseudomonadati</taxon>
        <taxon>Pseudomonadota</taxon>
        <taxon>Alphaproteobacteria</taxon>
        <taxon>Hyphomicrobiales</taxon>
        <taxon>Methylobacteriaceae</taxon>
        <taxon>Methylobacterium</taxon>
    </lineage>
</organism>
<evidence type="ECO:0000313" key="4">
    <source>
        <dbReference type="Proteomes" id="UP001055117"/>
    </source>
</evidence>
<feature type="chain" id="PRO_5047321790" description="Serine/threonine protein kinase" evidence="2">
    <location>
        <begin position="23"/>
        <end position="113"/>
    </location>
</feature>
<dbReference type="RefSeq" id="WP_147764057.1">
    <property type="nucleotide sequence ID" value="NZ_BPQG01000049.1"/>
</dbReference>
<evidence type="ECO:0008006" key="5">
    <source>
        <dbReference type="Google" id="ProtNLM"/>
    </source>
</evidence>
<proteinExistence type="predicted"/>